<dbReference type="InterPro" id="IPR011990">
    <property type="entry name" value="TPR-like_helical_dom_sf"/>
</dbReference>
<dbReference type="SUPFAM" id="SSF46894">
    <property type="entry name" value="C-terminal effector domain of the bipartite response regulators"/>
    <property type="match status" value="1"/>
</dbReference>
<dbReference type="EMBL" id="CP136600">
    <property type="protein sequence ID" value="WOH38192.1"/>
    <property type="molecule type" value="Genomic_DNA"/>
</dbReference>
<dbReference type="Gene3D" id="1.25.40.10">
    <property type="entry name" value="Tetratricopeptide repeat domain"/>
    <property type="match status" value="1"/>
</dbReference>
<dbReference type="InterPro" id="IPR041617">
    <property type="entry name" value="TPR_MalT"/>
</dbReference>
<organism evidence="5 6">
    <name type="scientific">Thalassotalea fonticola</name>
    <dbReference type="NCBI Taxonomy" id="3065649"/>
    <lineage>
        <taxon>Bacteria</taxon>
        <taxon>Pseudomonadati</taxon>
        <taxon>Pseudomonadota</taxon>
        <taxon>Gammaproteobacteria</taxon>
        <taxon>Alteromonadales</taxon>
        <taxon>Colwelliaceae</taxon>
        <taxon>Thalassotalea</taxon>
    </lineage>
</organism>
<dbReference type="InterPro" id="IPR036388">
    <property type="entry name" value="WH-like_DNA-bd_sf"/>
</dbReference>
<dbReference type="PANTHER" id="PTHR44688:SF16">
    <property type="entry name" value="DNA-BINDING TRANSCRIPTIONAL ACTIVATOR DEVR_DOSR"/>
    <property type="match status" value="1"/>
</dbReference>
<evidence type="ECO:0000259" key="4">
    <source>
        <dbReference type="PROSITE" id="PS50043"/>
    </source>
</evidence>
<dbReference type="Proteomes" id="UP001301442">
    <property type="component" value="Chromosome"/>
</dbReference>
<dbReference type="PRINTS" id="PR00038">
    <property type="entry name" value="HTHLUXR"/>
</dbReference>
<dbReference type="Pfam" id="PF17874">
    <property type="entry name" value="TPR_MalT"/>
    <property type="match status" value="1"/>
</dbReference>
<evidence type="ECO:0000256" key="2">
    <source>
        <dbReference type="ARBA" id="ARBA00023125"/>
    </source>
</evidence>
<keyword evidence="3" id="KW-0804">Transcription</keyword>
<dbReference type="PANTHER" id="PTHR44688">
    <property type="entry name" value="DNA-BINDING TRANSCRIPTIONAL ACTIVATOR DEVR_DOSR"/>
    <property type="match status" value="1"/>
</dbReference>
<name>A0ABZ0GQF7_9GAMM</name>
<accession>A0ABZ0GQF7</accession>
<dbReference type="PROSITE" id="PS50043">
    <property type="entry name" value="HTH_LUXR_2"/>
    <property type="match status" value="1"/>
</dbReference>
<evidence type="ECO:0000256" key="1">
    <source>
        <dbReference type="ARBA" id="ARBA00023015"/>
    </source>
</evidence>
<feature type="domain" description="HTH luxR-type" evidence="4">
    <location>
        <begin position="854"/>
        <end position="919"/>
    </location>
</feature>
<dbReference type="Pfam" id="PF25873">
    <property type="entry name" value="WHD_MalT"/>
    <property type="match status" value="1"/>
</dbReference>
<reference evidence="5 6" key="1">
    <citation type="submission" date="2023-09" db="EMBL/GenBank/DDBJ databases">
        <authorList>
            <person name="Qi X."/>
        </authorList>
    </citation>
    <scope>NUCLEOTIDE SEQUENCE [LARGE SCALE GENOMIC DNA]</scope>
    <source>
        <strain evidence="5 6">S1-1</strain>
    </source>
</reference>
<dbReference type="Pfam" id="PF00196">
    <property type="entry name" value="GerE"/>
    <property type="match status" value="1"/>
</dbReference>
<evidence type="ECO:0000313" key="5">
    <source>
        <dbReference type="EMBL" id="WOH38192.1"/>
    </source>
</evidence>
<keyword evidence="1" id="KW-0805">Transcription regulation</keyword>
<dbReference type="Gene3D" id="1.10.10.10">
    <property type="entry name" value="Winged helix-like DNA-binding domain superfamily/Winged helix DNA-binding domain"/>
    <property type="match status" value="1"/>
</dbReference>
<keyword evidence="2" id="KW-0238">DNA-binding</keyword>
<keyword evidence="6" id="KW-1185">Reference proteome</keyword>
<protein>
    <submittedName>
        <fullName evidence="5">LuxR C-terminal-related transcriptional regulator</fullName>
    </submittedName>
</protein>
<dbReference type="SMART" id="SM00421">
    <property type="entry name" value="HTH_LUXR"/>
    <property type="match status" value="1"/>
</dbReference>
<dbReference type="SUPFAM" id="SSF48452">
    <property type="entry name" value="TPR-like"/>
    <property type="match status" value="1"/>
</dbReference>
<dbReference type="InterPro" id="IPR016032">
    <property type="entry name" value="Sig_transdc_resp-reg_C-effctor"/>
</dbReference>
<dbReference type="SUPFAM" id="SSF52540">
    <property type="entry name" value="P-loop containing nucleoside triphosphate hydrolases"/>
    <property type="match status" value="1"/>
</dbReference>
<dbReference type="RefSeq" id="WP_348396965.1">
    <property type="nucleotide sequence ID" value="NZ_CP136600.1"/>
</dbReference>
<dbReference type="InterPro" id="IPR000792">
    <property type="entry name" value="Tscrpt_reg_LuxR_C"/>
</dbReference>
<proteinExistence type="predicted"/>
<dbReference type="Gene3D" id="3.40.50.300">
    <property type="entry name" value="P-loop containing nucleotide triphosphate hydrolases"/>
    <property type="match status" value="1"/>
</dbReference>
<evidence type="ECO:0000256" key="3">
    <source>
        <dbReference type="ARBA" id="ARBA00023163"/>
    </source>
</evidence>
<dbReference type="InterPro" id="IPR059106">
    <property type="entry name" value="WHD_MalT"/>
</dbReference>
<dbReference type="CDD" id="cd06170">
    <property type="entry name" value="LuxR_C_like"/>
    <property type="match status" value="1"/>
</dbReference>
<dbReference type="InterPro" id="IPR027417">
    <property type="entry name" value="P-loop_NTPase"/>
</dbReference>
<evidence type="ECO:0000313" key="6">
    <source>
        <dbReference type="Proteomes" id="UP001301442"/>
    </source>
</evidence>
<gene>
    <name evidence="5" type="ORF">RI844_02860</name>
</gene>
<sequence length="921" mass="104712">MLSKPEKEKIQHQSTVIVGKLLKPKLSENIINRELVKTFSSKIIKGIRAALIVAPAGYGKSILLAQSSDVLTDKGYNCNWLSIDTKDNDPLRFLSLLIASIGEQDSLERNIAVGYFGVERKTAIDYLITDIANYLEAQPCKYAFFIDDYHAISNPEVDSILERLINYSPQQTVFIIASRNEPKLALNTLKVREEVLRFTRIDLAFALDESEKFLNTSKQLGLDSKLVSALADRTEGWVAGLQLASLALAGSSDYEKFICEFTGTDRDVTDYLGEVILSRQNDEVRRFLLWSSVLDRMSAELVNYVLSIDSAQAMLEYLEDKSLFIIPLDRNRIRYRYHHLFGDFLRNALNKEYPSKTEKICHRACTWYVEHGNYQEAINYALIAKDYSQALDLIARISKKLILESGENWTLLNWVQQLPDGYVLKRPEIGLAYSWSLIFNRQPGKARNQLEQLEGYCQQHAKTLSPDLLEHLRSGIKIDQFLVEAVCDNTFRCSTLVKEWLAENPNREGEELLTALVLEGYTSLSTFKFEQGEAAVNKAILIGKQCSIDYLEAWALAVAGLLKVQKGDLNEATKLFIKGLKQNNKYAQQYSYMGSLNAVLLAEAYYEKNEIVKAEELLYNRFEYIDSQSVVEVSYSGYRVMANLQLIKSGLDSALEIIRLGKESADRAELPRLKALLTAQEIHYLLRHGKRKEAQIIAKDSGFDESRAPTFDEDSRQVFQEIRELVRAELNLHNNLPKKALAILNAQIVQCKETGRHLRLMEGLLLRCRALYALKRTDDAVADVSQALSLAEKGGFYRLFLDAGVEIHQLLRLVVKGDVNKQTENVIVFLGEINELLLTDSETQESKTKPDQPQDTLLEPMTKRERQMLDFIKTGETNKDIADKLFISEQTVKWHLHQLYKKLGVKNRTSAIAKARALLLI</sequence>